<gene>
    <name evidence="8" type="ORF">HNR61_003702</name>
</gene>
<dbReference type="GO" id="GO:0030596">
    <property type="term" value="F:alpha-L-rhamnosidase activity"/>
    <property type="evidence" value="ECO:0007669"/>
    <property type="project" value="UniProtKB-EC"/>
</dbReference>
<dbReference type="Pfam" id="PF25788">
    <property type="entry name" value="Ig_Rha78A_N"/>
    <property type="match status" value="1"/>
</dbReference>
<keyword evidence="3 8" id="KW-0378">Hydrolase</keyword>
<feature type="domain" description="Alpha-L-rhamnosidase six-hairpin glycosidase" evidence="6">
    <location>
        <begin position="608"/>
        <end position="934"/>
    </location>
</feature>
<dbReference type="InterPro" id="IPR013737">
    <property type="entry name" value="Bac_rhamnosid_N"/>
</dbReference>
<evidence type="ECO:0000313" key="9">
    <source>
        <dbReference type="Proteomes" id="UP000572680"/>
    </source>
</evidence>
<evidence type="ECO:0000256" key="2">
    <source>
        <dbReference type="ARBA" id="ARBA00012652"/>
    </source>
</evidence>
<name>A0A7W3QM07_ACTNM</name>
<dbReference type="Gene3D" id="2.60.40.10">
    <property type="entry name" value="Immunoglobulins"/>
    <property type="match status" value="1"/>
</dbReference>
<dbReference type="InterPro" id="IPR008902">
    <property type="entry name" value="Rhamnosid_concanavalin"/>
</dbReference>
<protein>
    <recommendedName>
        <fullName evidence="2">alpha-L-rhamnosidase</fullName>
        <ecNumber evidence="2">3.2.1.40</ecNumber>
    </recommendedName>
</protein>
<accession>A0A7W3QM07</accession>
<keyword evidence="8" id="KW-0326">Glycosidase</keyword>
<evidence type="ECO:0000313" key="8">
    <source>
        <dbReference type="EMBL" id="MBA8952062.1"/>
    </source>
</evidence>
<dbReference type="PROSITE" id="PS51318">
    <property type="entry name" value="TAT"/>
    <property type="match status" value="1"/>
</dbReference>
<feature type="domain" description="Alpha-L-rhamnosidase C-terminal" evidence="7">
    <location>
        <begin position="937"/>
        <end position="1013"/>
    </location>
</feature>
<dbReference type="Gene3D" id="2.60.420.10">
    <property type="entry name" value="Maltose phosphorylase, domain 3"/>
    <property type="match status" value="1"/>
</dbReference>
<dbReference type="Gene3D" id="2.60.120.260">
    <property type="entry name" value="Galactose-binding domain-like"/>
    <property type="match status" value="2"/>
</dbReference>
<dbReference type="EMBL" id="JACJIA010000004">
    <property type="protein sequence ID" value="MBA8952062.1"/>
    <property type="molecule type" value="Genomic_DNA"/>
</dbReference>
<feature type="domain" description="Bacterial alpha-L-rhamnosidase N-terminal" evidence="5">
    <location>
        <begin position="309"/>
        <end position="481"/>
    </location>
</feature>
<evidence type="ECO:0000259" key="7">
    <source>
        <dbReference type="Pfam" id="PF17390"/>
    </source>
</evidence>
<evidence type="ECO:0000259" key="5">
    <source>
        <dbReference type="Pfam" id="PF08531"/>
    </source>
</evidence>
<dbReference type="Pfam" id="PF17389">
    <property type="entry name" value="Bac_rhamnosid6H"/>
    <property type="match status" value="1"/>
</dbReference>
<dbReference type="EC" id="3.2.1.40" evidence="2"/>
<dbReference type="PANTHER" id="PTHR33307:SF6">
    <property type="entry name" value="ALPHA-RHAMNOSIDASE (EUROFUNG)-RELATED"/>
    <property type="match status" value="1"/>
</dbReference>
<dbReference type="InterPro" id="IPR006311">
    <property type="entry name" value="TAT_signal"/>
</dbReference>
<organism evidence="8 9">
    <name type="scientific">Actinomadura namibiensis</name>
    <dbReference type="NCBI Taxonomy" id="182080"/>
    <lineage>
        <taxon>Bacteria</taxon>
        <taxon>Bacillati</taxon>
        <taxon>Actinomycetota</taxon>
        <taxon>Actinomycetes</taxon>
        <taxon>Streptosporangiales</taxon>
        <taxon>Thermomonosporaceae</taxon>
        <taxon>Actinomadura</taxon>
    </lineage>
</organism>
<dbReference type="Pfam" id="PF17390">
    <property type="entry name" value="Bac_rhamnosid_C"/>
    <property type="match status" value="1"/>
</dbReference>
<dbReference type="Proteomes" id="UP000572680">
    <property type="component" value="Unassembled WGS sequence"/>
</dbReference>
<dbReference type="InterPro" id="IPR008928">
    <property type="entry name" value="6-hairpin_glycosidase_sf"/>
</dbReference>
<dbReference type="PIRSF" id="PIRSF010631">
    <property type="entry name" value="A-rhamnsds"/>
    <property type="match status" value="1"/>
</dbReference>
<comment type="catalytic activity">
    <reaction evidence="1">
        <text>Hydrolysis of terminal non-reducing alpha-L-rhamnose residues in alpha-L-rhamnosides.</text>
        <dbReference type="EC" id="3.2.1.40"/>
    </reaction>
</comment>
<dbReference type="InterPro" id="IPR035396">
    <property type="entry name" value="Bac_rhamnosid6H"/>
</dbReference>
<dbReference type="GO" id="GO:0005975">
    <property type="term" value="P:carbohydrate metabolic process"/>
    <property type="evidence" value="ECO:0007669"/>
    <property type="project" value="InterPro"/>
</dbReference>
<proteinExistence type="predicted"/>
<comment type="caution">
    <text evidence="8">The sequence shown here is derived from an EMBL/GenBank/DDBJ whole genome shotgun (WGS) entry which is preliminary data.</text>
</comment>
<dbReference type="SUPFAM" id="SSF48208">
    <property type="entry name" value="Six-hairpin glycosidases"/>
    <property type="match status" value="1"/>
</dbReference>
<dbReference type="RefSeq" id="WP_220509465.1">
    <property type="nucleotide sequence ID" value="NZ_BAAALP010000082.1"/>
</dbReference>
<evidence type="ECO:0000256" key="3">
    <source>
        <dbReference type="ARBA" id="ARBA00022801"/>
    </source>
</evidence>
<dbReference type="InterPro" id="IPR016007">
    <property type="entry name" value="Alpha_rhamnosid"/>
</dbReference>
<dbReference type="Gene3D" id="1.50.10.10">
    <property type="match status" value="1"/>
</dbReference>
<dbReference type="Pfam" id="PF08531">
    <property type="entry name" value="Bac_rhamnosid_N"/>
    <property type="match status" value="1"/>
</dbReference>
<keyword evidence="9" id="KW-1185">Reference proteome</keyword>
<feature type="domain" description="Alpha-L-rhamnosidase concanavalin-like" evidence="4">
    <location>
        <begin position="491"/>
        <end position="584"/>
    </location>
</feature>
<evidence type="ECO:0000259" key="6">
    <source>
        <dbReference type="Pfam" id="PF17389"/>
    </source>
</evidence>
<dbReference type="InterPro" id="IPR013783">
    <property type="entry name" value="Ig-like_fold"/>
</dbReference>
<dbReference type="AlphaFoldDB" id="A0A7W3QM07"/>
<dbReference type="InterPro" id="IPR012341">
    <property type="entry name" value="6hp_glycosidase-like_sf"/>
</dbReference>
<evidence type="ECO:0000256" key="1">
    <source>
        <dbReference type="ARBA" id="ARBA00001445"/>
    </source>
</evidence>
<dbReference type="Pfam" id="PF05592">
    <property type="entry name" value="Bac_rhamnosid"/>
    <property type="match status" value="1"/>
</dbReference>
<sequence>MSDMSRRGFIGGTAGAAALSAVPARDARAAGPGDGPVRAVHLTVEHLVAPLGIDAARPRFGWRLEAGGTGRAQSAYQIAVGSAAGRADVWDSGRVASGEQTARVYGGPALRSRTRYHWRVRVWDEGGRAGPWSAASWFETALTREEEWTARWIGTGAVLPPSPHTLGPRRLFPARLEDGRTLGQTFRSESRLTAVAVLLTAGTGAGCVMTLHRDGPGGAVLGRRELSGLDGQVQGRLDLPRPVEGGAFYLELSRVRGELSWMGAGEDAYPHGDAYRDGVREADDRWLFGIPPDPPAAPLVRAEFDVPGEVAAARLYVSGLGHAVSRINGRRVGDAVLSPVVTDYDRRVLFTSHDVTGLVRRGRNAVGIALGRGFFATRAPETDGSHLAPWTAEPRVRAELVVTLADGRAVTVRTGPDWRVTEGPTTAEGAMGGESYDARRAARLEGWSEPGFRASGWRPAAVVERPAGRVEAYAAEPVRTHGAVRPVAVTRRDGVRVYDFGLTLAGWARLRARLPEGTTVRMQYGEKLDDRGRVFVGAPGWYHNPAVTGRYQVDEFTAAGRGVETWEPSFTYKGFRYVEVSGTDRDLDLVAVPVHGDLADTMDLRVGHPVTQWIVGAFARSARGVLFGHPAIGPAGGKSGWTGNAHFAAQPMLYRFGAASLFAKWLEDLRLRQAPDGRLPLVAPLGDDLAGEPSPTWTGVYPYLVRRYWMTYGDPTVPERHFDAVARYAEWLLAQAGDGLVDDRFGDWYPPHGTGNPQAPEGGRLVGTAHLVQSLRDATALADLLGRADHARRWRSRTEELVRRFNAAFLDTAAGHYRTERAVGYRQTSNAVPLAFGLVPAEHARRVAAGLAADVEARGRHLNTGCAGTATLPYALSDHGRADLAHAVLGQETYPSYGYLRGLGATTFWESWESTARGRNDPILSSPVTWLVERVVGVEMLRPGWARFAVAPRAFGPLASARVALDTVRGRIEVAWRRRGGTLVLDVRVPVNAVAEVAVPGGRRELGSGRHRVEAPVRG</sequence>
<evidence type="ECO:0000259" key="4">
    <source>
        <dbReference type="Pfam" id="PF05592"/>
    </source>
</evidence>
<dbReference type="PANTHER" id="PTHR33307">
    <property type="entry name" value="ALPHA-RHAMNOSIDASE (EUROFUNG)"/>
    <property type="match status" value="1"/>
</dbReference>
<dbReference type="InterPro" id="IPR035398">
    <property type="entry name" value="Bac_rhamnosid_C"/>
</dbReference>
<reference evidence="8 9" key="1">
    <citation type="submission" date="2020-08" db="EMBL/GenBank/DDBJ databases">
        <title>Genomic Encyclopedia of Type Strains, Phase IV (KMG-IV): sequencing the most valuable type-strain genomes for metagenomic binning, comparative biology and taxonomic classification.</title>
        <authorList>
            <person name="Goeker M."/>
        </authorList>
    </citation>
    <scope>NUCLEOTIDE SEQUENCE [LARGE SCALE GENOMIC DNA]</scope>
    <source>
        <strain evidence="8 9">DSM 44197</strain>
    </source>
</reference>